<organism evidence="3 4">
    <name type="scientific">Rhodopseudomonas julia</name>
    <dbReference type="NCBI Taxonomy" id="200617"/>
    <lineage>
        <taxon>Bacteria</taxon>
        <taxon>Pseudomonadati</taxon>
        <taxon>Pseudomonadota</taxon>
        <taxon>Alphaproteobacteria</taxon>
        <taxon>Hyphomicrobiales</taxon>
        <taxon>Nitrobacteraceae</taxon>
        <taxon>Rhodopseudomonas</taxon>
    </lineage>
</organism>
<evidence type="ECO:0000313" key="3">
    <source>
        <dbReference type="EMBL" id="MDQ0325840.1"/>
    </source>
</evidence>
<feature type="region of interest" description="Disordered" evidence="1">
    <location>
        <begin position="99"/>
        <end position="137"/>
    </location>
</feature>
<proteinExistence type="predicted"/>
<protein>
    <submittedName>
        <fullName evidence="3">Ribosome-associated protein</fullName>
    </submittedName>
</protein>
<dbReference type="PANTHER" id="PTHR47814">
    <property type="entry name" value="PEPTIDYL-TRNA HYDROLASE ARFB"/>
    <property type="match status" value="1"/>
</dbReference>
<keyword evidence="4" id="KW-1185">Reference proteome</keyword>
<reference evidence="3 4" key="1">
    <citation type="submission" date="2023-07" db="EMBL/GenBank/DDBJ databases">
        <title>Genomic Encyclopedia of Type Strains, Phase IV (KMG-IV): sequencing the most valuable type-strain genomes for metagenomic binning, comparative biology and taxonomic classification.</title>
        <authorList>
            <person name="Goeker M."/>
        </authorList>
    </citation>
    <scope>NUCLEOTIDE SEQUENCE [LARGE SCALE GENOMIC DNA]</scope>
    <source>
        <strain evidence="3 4">DSM 11549</strain>
    </source>
</reference>
<dbReference type="EMBL" id="JAUSUK010000001">
    <property type="protein sequence ID" value="MDQ0325840.1"/>
    <property type="molecule type" value="Genomic_DNA"/>
</dbReference>
<feature type="compositionally biased region" description="Basic residues" evidence="1">
    <location>
        <begin position="116"/>
        <end position="128"/>
    </location>
</feature>
<sequence length="137" mass="15497">MIRISTNIALADDEIEERFVQASGPGGQNVNKVASAVELRFALAASQSLPPDVKQRVTGLAGRRLNKDGVLVIRAERFRSQEQNREDAEKRLVMLIRQALTAPKKRRPTRPTRGSKERRLKAKKARGTLKKERRGEW</sequence>
<name>A0ABU0C5S1_9BRAD</name>
<dbReference type="PANTHER" id="PTHR47814:SF1">
    <property type="entry name" value="PEPTIDYL-TRNA HYDROLASE ARFB"/>
    <property type="match status" value="1"/>
</dbReference>
<dbReference type="SUPFAM" id="SSF110916">
    <property type="entry name" value="Peptidyl-tRNA hydrolase domain-like"/>
    <property type="match status" value="1"/>
</dbReference>
<evidence type="ECO:0000256" key="1">
    <source>
        <dbReference type="SAM" id="MobiDB-lite"/>
    </source>
</evidence>
<dbReference type="RefSeq" id="WP_307153996.1">
    <property type="nucleotide sequence ID" value="NZ_JAUSUK010000001.1"/>
</dbReference>
<dbReference type="Gene3D" id="3.30.160.20">
    <property type="match status" value="1"/>
</dbReference>
<evidence type="ECO:0000259" key="2">
    <source>
        <dbReference type="Pfam" id="PF00472"/>
    </source>
</evidence>
<dbReference type="NCBIfam" id="NF006718">
    <property type="entry name" value="PRK09256.1"/>
    <property type="match status" value="1"/>
</dbReference>
<dbReference type="Pfam" id="PF00472">
    <property type="entry name" value="RF-1"/>
    <property type="match status" value="1"/>
</dbReference>
<dbReference type="InterPro" id="IPR000352">
    <property type="entry name" value="Pep_chain_release_fac_I"/>
</dbReference>
<evidence type="ECO:0000313" key="4">
    <source>
        <dbReference type="Proteomes" id="UP001230253"/>
    </source>
</evidence>
<comment type="caution">
    <text evidence="3">The sequence shown here is derived from an EMBL/GenBank/DDBJ whole genome shotgun (WGS) entry which is preliminary data.</text>
</comment>
<dbReference type="Proteomes" id="UP001230253">
    <property type="component" value="Unassembled WGS sequence"/>
</dbReference>
<gene>
    <name evidence="3" type="ORF">J2R99_001689</name>
</gene>
<accession>A0ABU0C5S1</accession>
<feature type="domain" description="Prokaryotic-type class I peptide chain release factors" evidence="2">
    <location>
        <begin position="7"/>
        <end position="133"/>
    </location>
</feature>